<dbReference type="PANTHER" id="PTHR24408:SF58">
    <property type="entry name" value="TRANSCRIPTION FACTOR (TFIIIA), PUTATIVE (AFU_ORTHOLOGUE AFUA_1G05150)-RELATED"/>
    <property type="match status" value="1"/>
</dbReference>
<feature type="binding site" evidence="6">
    <location>
        <position position="46"/>
    </location>
    <ligand>
        <name>Zn(2+)</name>
        <dbReference type="ChEBI" id="CHEBI:29105"/>
    </ligand>
</feature>
<feature type="domain" description="C2H2-type" evidence="7">
    <location>
        <begin position="184"/>
        <end position="212"/>
    </location>
</feature>
<dbReference type="GO" id="GO:0008270">
    <property type="term" value="F:zinc ion binding"/>
    <property type="evidence" value="ECO:0007669"/>
    <property type="project" value="UniProtKB-UniRule"/>
</dbReference>
<feature type="domain" description="C2H2-type" evidence="7">
    <location>
        <begin position="158"/>
        <end position="183"/>
    </location>
</feature>
<feature type="binding site" evidence="6">
    <location>
        <position position="49"/>
    </location>
    <ligand>
        <name>Zn(2+)</name>
        <dbReference type="ChEBI" id="CHEBI:29105"/>
    </ligand>
</feature>
<dbReference type="PANTHER" id="PTHR24408">
    <property type="entry name" value="ZINC FINGER PROTEIN"/>
    <property type="match status" value="1"/>
</dbReference>
<organism evidence="9 10">
    <name type="scientific">Zophobas morio</name>
    <dbReference type="NCBI Taxonomy" id="2755281"/>
    <lineage>
        <taxon>Eukaryota</taxon>
        <taxon>Metazoa</taxon>
        <taxon>Ecdysozoa</taxon>
        <taxon>Arthropoda</taxon>
        <taxon>Hexapoda</taxon>
        <taxon>Insecta</taxon>
        <taxon>Pterygota</taxon>
        <taxon>Neoptera</taxon>
        <taxon>Endopterygota</taxon>
        <taxon>Coleoptera</taxon>
        <taxon>Polyphaga</taxon>
        <taxon>Cucujiformia</taxon>
        <taxon>Tenebrionidae</taxon>
        <taxon>Zophobas</taxon>
    </lineage>
</organism>
<keyword evidence="4 6" id="KW-0862">Zinc</keyword>
<evidence type="ECO:0000256" key="2">
    <source>
        <dbReference type="ARBA" id="ARBA00022737"/>
    </source>
</evidence>
<dbReference type="Pfam" id="PF00096">
    <property type="entry name" value="zf-C2H2"/>
    <property type="match status" value="2"/>
</dbReference>
<dbReference type="PROSITE" id="PS51915">
    <property type="entry name" value="ZAD"/>
    <property type="match status" value="1"/>
</dbReference>
<dbReference type="InterPro" id="IPR012934">
    <property type="entry name" value="Znf_AD"/>
</dbReference>
<evidence type="ECO:0000256" key="4">
    <source>
        <dbReference type="ARBA" id="ARBA00022833"/>
    </source>
</evidence>
<evidence type="ECO:0000259" key="7">
    <source>
        <dbReference type="PROSITE" id="PS50157"/>
    </source>
</evidence>
<dbReference type="PROSITE" id="PS50157">
    <property type="entry name" value="ZINC_FINGER_C2H2_2"/>
    <property type="match status" value="4"/>
</dbReference>
<dbReference type="Pfam" id="PF07776">
    <property type="entry name" value="zf-AD"/>
    <property type="match status" value="1"/>
</dbReference>
<feature type="domain" description="C2H2-type" evidence="7">
    <location>
        <begin position="241"/>
        <end position="265"/>
    </location>
</feature>
<dbReference type="SMART" id="SM00868">
    <property type="entry name" value="zf-AD"/>
    <property type="match status" value="2"/>
</dbReference>
<keyword evidence="2" id="KW-0677">Repeat</keyword>
<dbReference type="EMBL" id="JALNTZ010000001">
    <property type="protein sequence ID" value="KAJ3667054.1"/>
    <property type="molecule type" value="Genomic_DNA"/>
</dbReference>
<proteinExistence type="predicted"/>
<protein>
    <submittedName>
        <fullName evidence="9">Uncharacterized protein</fullName>
    </submittedName>
</protein>
<gene>
    <name evidence="9" type="ORF">Zmor_002463</name>
</gene>
<keyword evidence="10" id="KW-1185">Reference proteome</keyword>
<evidence type="ECO:0000256" key="3">
    <source>
        <dbReference type="ARBA" id="ARBA00022771"/>
    </source>
</evidence>
<dbReference type="GO" id="GO:0043565">
    <property type="term" value="F:sequence-specific DNA binding"/>
    <property type="evidence" value="ECO:0007669"/>
    <property type="project" value="TreeGrafter"/>
</dbReference>
<keyword evidence="3 5" id="KW-0863">Zinc-finger</keyword>
<evidence type="ECO:0000256" key="5">
    <source>
        <dbReference type="PROSITE-ProRule" id="PRU00042"/>
    </source>
</evidence>
<dbReference type="SUPFAM" id="SSF57667">
    <property type="entry name" value="beta-beta-alpha zinc fingers"/>
    <property type="match status" value="1"/>
</dbReference>
<dbReference type="AlphaFoldDB" id="A0AA38J6H6"/>
<dbReference type="Gene3D" id="3.40.1800.20">
    <property type="match status" value="1"/>
</dbReference>
<dbReference type="PROSITE" id="PS00028">
    <property type="entry name" value="ZINC_FINGER_C2H2_1"/>
    <property type="match status" value="5"/>
</dbReference>
<accession>A0AA38J6H6</accession>
<dbReference type="Gene3D" id="3.30.160.60">
    <property type="entry name" value="Classic Zinc Finger"/>
    <property type="match status" value="2"/>
</dbReference>
<keyword evidence="1 6" id="KW-0479">Metal-binding</keyword>
<dbReference type="InterPro" id="IPR036236">
    <property type="entry name" value="Znf_C2H2_sf"/>
</dbReference>
<comment type="caution">
    <text evidence="9">The sequence shown here is derived from an EMBL/GenBank/DDBJ whole genome shotgun (WGS) entry which is preliminary data.</text>
</comment>
<dbReference type="InterPro" id="IPR013087">
    <property type="entry name" value="Znf_C2H2_type"/>
</dbReference>
<evidence type="ECO:0000313" key="10">
    <source>
        <dbReference type="Proteomes" id="UP001168821"/>
    </source>
</evidence>
<feature type="domain" description="ZAD" evidence="8">
    <location>
        <begin position="3"/>
        <end position="73"/>
    </location>
</feature>
<feature type="domain" description="C2H2-type" evidence="7">
    <location>
        <begin position="213"/>
        <end position="240"/>
    </location>
</feature>
<reference evidence="9" key="1">
    <citation type="journal article" date="2023" name="G3 (Bethesda)">
        <title>Whole genome assemblies of Zophobas morio and Tenebrio molitor.</title>
        <authorList>
            <person name="Kaur S."/>
            <person name="Stinson S.A."/>
            <person name="diCenzo G.C."/>
        </authorList>
    </citation>
    <scope>NUCLEOTIDE SEQUENCE</scope>
    <source>
        <strain evidence="9">QUZm001</strain>
    </source>
</reference>
<feature type="binding site" evidence="6">
    <location>
        <position position="8"/>
    </location>
    <ligand>
        <name>Zn(2+)</name>
        <dbReference type="ChEBI" id="CHEBI:29105"/>
    </ligand>
</feature>
<dbReference type="SMART" id="SM00355">
    <property type="entry name" value="ZnF_C2H2"/>
    <property type="match status" value="5"/>
</dbReference>
<dbReference type="SUPFAM" id="SSF57716">
    <property type="entry name" value="Glucocorticoid receptor-like (DNA-binding domain)"/>
    <property type="match status" value="1"/>
</dbReference>
<dbReference type="Proteomes" id="UP001168821">
    <property type="component" value="Unassembled WGS sequence"/>
</dbReference>
<evidence type="ECO:0000256" key="1">
    <source>
        <dbReference type="ARBA" id="ARBA00022723"/>
    </source>
</evidence>
<evidence type="ECO:0000313" key="9">
    <source>
        <dbReference type="EMBL" id="KAJ3667054.1"/>
    </source>
</evidence>
<sequence>MSSLCRLCLQERKECVPLTENRGTEMLETLTSIKFTNNEKISTLICPQCYQDLTTAFNIQQKLLKVELQHQDNLLADFLTQNHDELKKLAPEDLQIKDVARTTTKEHQLKPDVNQSPVRHSCGLCCDKFQFPGEFVDHLKQHILSGVKTVKSPEKCEILCEQCGDIFTSSETYDEHRVTVHPGFVCGTCSECFGSNDDLEEHVKEKHTELKQFVCDICNEKFSLRYILQVHKVQHSIKYPFVCDDCGRSFKYLVSLGVHQKMKHSPGGADNHQFAITLKKQLFK</sequence>
<feature type="binding site" evidence="6">
    <location>
        <position position="5"/>
    </location>
    <ligand>
        <name>Zn(2+)</name>
        <dbReference type="ChEBI" id="CHEBI:29105"/>
    </ligand>
</feature>
<dbReference type="GO" id="GO:0005634">
    <property type="term" value="C:nucleus"/>
    <property type="evidence" value="ECO:0007669"/>
    <property type="project" value="InterPro"/>
</dbReference>
<evidence type="ECO:0000256" key="6">
    <source>
        <dbReference type="PROSITE-ProRule" id="PRU01263"/>
    </source>
</evidence>
<dbReference type="GO" id="GO:0000981">
    <property type="term" value="F:DNA-binding transcription factor activity, RNA polymerase II-specific"/>
    <property type="evidence" value="ECO:0007669"/>
    <property type="project" value="TreeGrafter"/>
</dbReference>
<name>A0AA38J6H6_9CUCU</name>
<evidence type="ECO:0000259" key="8">
    <source>
        <dbReference type="PROSITE" id="PS51915"/>
    </source>
</evidence>